<organism evidence="4 5">
    <name type="scientific">Sphingobacterium spiritivorum ATCC 33300</name>
    <dbReference type="NCBI Taxonomy" id="525372"/>
    <lineage>
        <taxon>Bacteria</taxon>
        <taxon>Pseudomonadati</taxon>
        <taxon>Bacteroidota</taxon>
        <taxon>Sphingobacteriia</taxon>
        <taxon>Sphingobacteriales</taxon>
        <taxon>Sphingobacteriaceae</taxon>
        <taxon>Sphingobacterium</taxon>
    </lineage>
</organism>
<dbReference type="EMBL" id="ACHB01000075">
    <property type="protein sequence ID" value="EEI91050.1"/>
    <property type="molecule type" value="Genomic_DNA"/>
</dbReference>
<dbReference type="RefSeq" id="WP_003009235.1">
    <property type="nucleotide sequence ID" value="NZ_GG668632.1"/>
</dbReference>
<gene>
    <name evidence="4" type="ORF">HMPREF0765_3329</name>
</gene>
<dbReference type="InterPro" id="IPR019223">
    <property type="entry name" value="DUF2147"/>
</dbReference>
<comment type="caution">
    <text evidence="4">The sequence shown here is derived from an EMBL/GenBank/DDBJ whole genome shotgun (WGS) entry which is preliminary data.</text>
</comment>
<dbReference type="HOGENOM" id="CLU_108869_2_1_10"/>
<feature type="chain" id="PRO_5002912387" description="DUF2147 domain-containing protein" evidence="2">
    <location>
        <begin position="20"/>
        <end position="142"/>
    </location>
</feature>
<evidence type="ECO:0000259" key="3">
    <source>
        <dbReference type="Pfam" id="PF09917"/>
    </source>
</evidence>
<evidence type="ECO:0000313" key="5">
    <source>
        <dbReference type="Proteomes" id="UP000006241"/>
    </source>
</evidence>
<feature type="signal peptide" evidence="2">
    <location>
        <begin position="1"/>
        <end position="19"/>
    </location>
</feature>
<dbReference type="Pfam" id="PF09917">
    <property type="entry name" value="DUF2147"/>
    <property type="match status" value="1"/>
</dbReference>
<name>C2G173_SPHSI</name>
<dbReference type="Gene3D" id="2.40.128.520">
    <property type="match status" value="1"/>
</dbReference>
<feature type="domain" description="DUF2147" evidence="3">
    <location>
        <begin position="26"/>
        <end position="140"/>
    </location>
</feature>
<feature type="compositionally biased region" description="Basic and acidic residues" evidence="1">
    <location>
        <begin position="56"/>
        <end position="74"/>
    </location>
</feature>
<feature type="region of interest" description="Disordered" evidence="1">
    <location>
        <begin position="55"/>
        <end position="74"/>
    </location>
</feature>
<dbReference type="PANTHER" id="PTHR36919">
    <property type="entry name" value="BLR1215 PROTEIN"/>
    <property type="match status" value="1"/>
</dbReference>
<evidence type="ECO:0000313" key="4">
    <source>
        <dbReference type="EMBL" id="EEI91050.1"/>
    </source>
</evidence>
<dbReference type="PANTHER" id="PTHR36919:SF2">
    <property type="entry name" value="BLL6627 PROTEIN"/>
    <property type="match status" value="1"/>
</dbReference>
<evidence type="ECO:0000256" key="2">
    <source>
        <dbReference type="SAM" id="SignalP"/>
    </source>
</evidence>
<dbReference type="Proteomes" id="UP000006241">
    <property type="component" value="Unassembled WGS sequence"/>
</dbReference>
<protein>
    <recommendedName>
        <fullName evidence="3">DUF2147 domain-containing protein</fullName>
    </recommendedName>
</protein>
<evidence type="ECO:0000256" key="1">
    <source>
        <dbReference type="SAM" id="MobiDB-lite"/>
    </source>
</evidence>
<dbReference type="AlphaFoldDB" id="C2G173"/>
<reference evidence="4 5" key="1">
    <citation type="submission" date="2009-01" db="EMBL/GenBank/DDBJ databases">
        <authorList>
            <person name="Qin X."/>
            <person name="Bachman B."/>
            <person name="Battles P."/>
            <person name="Bell A."/>
            <person name="Bess C."/>
            <person name="Bickham C."/>
            <person name="Chaboub L."/>
            <person name="Chen D."/>
            <person name="Coyle M."/>
            <person name="Deiros D.R."/>
            <person name="Dinh H."/>
            <person name="Forbes L."/>
            <person name="Fowler G."/>
            <person name="Francisco L."/>
            <person name="Fu Q."/>
            <person name="Gubbala S."/>
            <person name="Hale W."/>
            <person name="Han Y."/>
            <person name="Hemphill L."/>
            <person name="Highlander S.K."/>
            <person name="Hirani K."/>
            <person name="Hogues M."/>
            <person name="Jackson L."/>
            <person name="Jakkamsetti A."/>
            <person name="Javaid M."/>
            <person name="Jiang H."/>
            <person name="Korchina V."/>
            <person name="Kovar C."/>
            <person name="Lara F."/>
            <person name="Lee S."/>
            <person name="Mata R."/>
            <person name="Mathew T."/>
            <person name="Moen C."/>
            <person name="Morales K."/>
            <person name="Munidasa M."/>
            <person name="Nazareth L."/>
            <person name="Ngo R."/>
            <person name="Nguyen L."/>
            <person name="Okwuonu G."/>
            <person name="Ongeri F."/>
            <person name="Patil S."/>
            <person name="Petrosino J."/>
            <person name="Pham C."/>
            <person name="Pham P."/>
            <person name="Pu L.-L."/>
            <person name="Puazo M."/>
            <person name="Raj R."/>
            <person name="Reid J."/>
            <person name="Rouhana J."/>
            <person name="Saada N."/>
            <person name="Shang Y."/>
            <person name="Simmons D."/>
            <person name="Thornton R."/>
            <person name="Warren J."/>
            <person name="Weissenberger G."/>
            <person name="Zhang J."/>
            <person name="Zhang L."/>
            <person name="Zhou C."/>
            <person name="Zhu D."/>
            <person name="Muzny D."/>
            <person name="Worley K."/>
            <person name="Gibbs R."/>
        </authorList>
    </citation>
    <scope>NUCLEOTIDE SEQUENCE [LARGE SCALE GENOMIC DNA]</scope>
    <source>
        <strain evidence="4 5">ATCC 33300</strain>
    </source>
</reference>
<proteinExistence type="predicted"/>
<sequence>MKKLMLSLMVLFVTVALFAQTDPVIGKWQNPSGEARVEIYKKGDKFYGKIYWLKTPNDESGHPKKDVKNPDDKLKSRPVIGMENLTNFEKVKDNIYENGKVYDPKSGKTYSCKMTLKGDKLDIRGYVGVSLIGRTDTFTRVK</sequence>
<accession>C2G173</accession>
<keyword evidence="2" id="KW-0732">Signal</keyword>